<feature type="domain" description="HTH deoR-type" evidence="3">
    <location>
        <begin position="2"/>
        <end position="61"/>
    </location>
</feature>
<dbReference type="Proteomes" id="UP000076967">
    <property type="component" value="Unassembled WGS sequence"/>
</dbReference>
<evidence type="ECO:0000313" key="4">
    <source>
        <dbReference type="EMBL" id="OAB41639.1"/>
    </source>
</evidence>
<accession>A0A168K737</accession>
<dbReference type="PROSITE" id="PS51000">
    <property type="entry name" value="HTH_DEOR_2"/>
    <property type="match status" value="1"/>
</dbReference>
<name>A0A168K737_9BACL</name>
<proteinExistence type="predicted"/>
<dbReference type="AlphaFoldDB" id="A0A168K737"/>
<dbReference type="Pfam" id="PF13280">
    <property type="entry name" value="WYL"/>
    <property type="match status" value="1"/>
</dbReference>
<dbReference type="InterPro" id="IPR001034">
    <property type="entry name" value="DeoR_HTH"/>
</dbReference>
<evidence type="ECO:0000256" key="1">
    <source>
        <dbReference type="ARBA" id="ARBA00023015"/>
    </source>
</evidence>
<reference evidence="4 5" key="1">
    <citation type="submission" date="2016-03" db="EMBL/GenBank/DDBJ databases">
        <title>Draft genome sequence of Paenibacillus glacialis DSM 22343.</title>
        <authorList>
            <person name="Shin S.-K."/>
            <person name="Yi H."/>
        </authorList>
    </citation>
    <scope>NUCLEOTIDE SEQUENCE [LARGE SCALE GENOMIC DNA]</scope>
    <source>
        <strain evidence="4 5">DSM 22343</strain>
    </source>
</reference>
<dbReference type="InterPro" id="IPR036388">
    <property type="entry name" value="WH-like_DNA-bd_sf"/>
</dbReference>
<dbReference type="Gene3D" id="1.10.10.10">
    <property type="entry name" value="Winged helix-like DNA-binding domain superfamily/Winged helix DNA-binding domain"/>
    <property type="match status" value="1"/>
</dbReference>
<keyword evidence="1" id="KW-0805">Transcription regulation</keyword>
<dbReference type="EMBL" id="LVJH01000027">
    <property type="protein sequence ID" value="OAB41639.1"/>
    <property type="molecule type" value="Genomic_DNA"/>
</dbReference>
<dbReference type="InterPro" id="IPR057727">
    <property type="entry name" value="WCX_dom"/>
</dbReference>
<dbReference type="RefSeq" id="WP_068534197.1">
    <property type="nucleotide sequence ID" value="NZ_LVJH01000027.1"/>
</dbReference>
<sequence>MRLHRLIGILLLIESRGKIKAKELADALETSTRSIYRDIDALAEAGIPIATTSGSNGGVYLMEGYAVNPKQLHIDDVINLYLTGIGIYSDGKTESGLKLKNTLLKLEQTLPQSYQTDIQKVKARFYFDDTPWWTEREIIPSLEILRVAVLRSQKIRIVYSKVNGDSSSRTLHSYGLVVKKTEWYLVAFCEEAKEIRTFKCQRIIKAELQEEIFESPQYFSIEDHWKKQETNFKQSRKNIEHYLVKLKVTKTNKNFLHKLEILHTQQYSDHRLITAEMYSYEAACQIVLEIIDHVEILEPEQLRQYIKVRLLKLLDIYA</sequence>
<dbReference type="PANTHER" id="PTHR34580:SF1">
    <property type="entry name" value="PROTEIN PAFC"/>
    <property type="match status" value="1"/>
</dbReference>
<dbReference type="Pfam" id="PF25583">
    <property type="entry name" value="WCX"/>
    <property type="match status" value="1"/>
</dbReference>
<evidence type="ECO:0000313" key="5">
    <source>
        <dbReference type="Proteomes" id="UP000076967"/>
    </source>
</evidence>
<gene>
    <name evidence="4" type="ORF">PGLA_15270</name>
</gene>
<dbReference type="GO" id="GO:0003700">
    <property type="term" value="F:DNA-binding transcription factor activity"/>
    <property type="evidence" value="ECO:0007669"/>
    <property type="project" value="InterPro"/>
</dbReference>
<comment type="caution">
    <text evidence="4">The sequence shown here is derived from an EMBL/GenBank/DDBJ whole genome shotgun (WGS) entry which is preliminary data.</text>
</comment>
<keyword evidence="2" id="KW-0804">Transcription</keyword>
<dbReference type="Pfam" id="PF08279">
    <property type="entry name" value="HTH_11"/>
    <property type="match status" value="1"/>
</dbReference>
<keyword evidence="5" id="KW-1185">Reference proteome</keyword>
<evidence type="ECO:0000256" key="2">
    <source>
        <dbReference type="ARBA" id="ARBA00023163"/>
    </source>
</evidence>
<organism evidence="4 5">
    <name type="scientific">Paenibacillus glacialis</name>
    <dbReference type="NCBI Taxonomy" id="494026"/>
    <lineage>
        <taxon>Bacteria</taxon>
        <taxon>Bacillati</taxon>
        <taxon>Bacillota</taxon>
        <taxon>Bacilli</taxon>
        <taxon>Bacillales</taxon>
        <taxon>Paenibacillaceae</taxon>
        <taxon>Paenibacillus</taxon>
    </lineage>
</organism>
<dbReference type="OrthoDB" id="9767131at2"/>
<dbReference type="InterPro" id="IPR051534">
    <property type="entry name" value="CBASS_pafABC_assoc_protein"/>
</dbReference>
<dbReference type="SUPFAM" id="SSF46785">
    <property type="entry name" value="Winged helix' DNA-binding domain"/>
    <property type="match status" value="1"/>
</dbReference>
<dbReference type="STRING" id="494026.PGLA_15270"/>
<dbReference type="PANTHER" id="PTHR34580">
    <property type="match status" value="1"/>
</dbReference>
<dbReference type="PROSITE" id="PS52050">
    <property type="entry name" value="WYL"/>
    <property type="match status" value="1"/>
</dbReference>
<evidence type="ECO:0000259" key="3">
    <source>
        <dbReference type="PROSITE" id="PS51000"/>
    </source>
</evidence>
<dbReference type="InterPro" id="IPR026881">
    <property type="entry name" value="WYL_dom"/>
</dbReference>
<dbReference type="InterPro" id="IPR013196">
    <property type="entry name" value="HTH_11"/>
</dbReference>
<dbReference type="InterPro" id="IPR036390">
    <property type="entry name" value="WH_DNA-bd_sf"/>
</dbReference>
<protein>
    <submittedName>
        <fullName evidence="4">Transcriptional regulator</fullName>
    </submittedName>
</protein>